<sequence length="373" mass="41242">MQPPVCILFLLISCFHLSSSTRTFDAIFNFGDSLSDTGNFLIANANAFPAPNIGNTPYGMTFFGHPTGRCSDGRLIIDFFAEAFGLPLLPPFLSRNQSFARGVNFAVAGATALDVSFFEQRGLGGMLGTNLSLNVQLGWFEQLIPSLCNTTEGLRQLTFCYRRRSPRRRPWKLFGKSLFLVGEIGGNDYLVPLTSHRLTLEQVTAYVPTVVEAINNATERLIKRGAVNLVVPGHPPSGCFSGILALLNGTSKGDFEHDTGCLKKANDLLKYHNRLLHEEVVRLRRKYPHVRISYADFYKPIIRFARFPGKFGGPYNFNIQALCGLPGSSACASPSAAMNWDGWHTTEASYRQIAASWLHGPYAHPPIMSLMKD</sequence>
<dbReference type="InterPro" id="IPR035669">
    <property type="entry name" value="SGNH_plant_lipase-like"/>
</dbReference>
<evidence type="ECO:0000256" key="2">
    <source>
        <dbReference type="ARBA" id="ARBA00022729"/>
    </source>
</evidence>
<evidence type="ECO:0000313" key="6">
    <source>
        <dbReference type="EMBL" id="RRT70571.1"/>
    </source>
</evidence>
<dbReference type="PANTHER" id="PTHR22835:SF683">
    <property type="entry name" value="OS05G0506800 PROTEIN"/>
    <property type="match status" value="1"/>
</dbReference>
<gene>
    <name evidence="6" type="ORF">B296_00036315</name>
</gene>
<keyword evidence="3" id="KW-0378">Hydrolase</keyword>
<dbReference type="InterPro" id="IPR001087">
    <property type="entry name" value="GDSL"/>
</dbReference>
<dbReference type="InterPro" id="IPR036514">
    <property type="entry name" value="SGNH_hydro_sf"/>
</dbReference>
<dbReference type="Proteomes" id="UP000287651">
    <property type="component" value="Unassembled WGS sequence"/>
</dbReference>
<feature type="chain" id="PRO_5019339719" evidence="5">
    <location>
        <begin position="21"/>
        <end position="373"/>
    </location>
</feature>
<dbReference type="CDD" id="cd01837">
    <property type="entry name" value="SGNH_plant_lipase_like"/>
    <property type="match status" value="1"/>
</dbReference>
<evidence type="ECO:0000256" key="5">
    <source>
        <dbReference type="SAM" id="SignalP"/>
    </source>
</evidence>
<evidence type="ECO:0000313" key="7">
    <source>
        <dbReference type="Proteomes" id="UP000287651"/>
    </source>
</evidence>
<name>A0A427A2Z1_ENSVE</name>
<evidence type="ECO:0000256" key="4">
    <source>
        <dbReference type="ARBA" id="ARBA00023180"/>
    </source>
</evidence>
<dbReference type="GO" id="GO:0016788">
    <property type="term" value="F:hydrolase activity, acting on ester bonds"/>
    <property type="evidence" value="ECO:0007669"/>
    <property type="project" value="InterPro"/>
</dbReference>
<feature type="signal peptide" evidence="5">
    <location>
        <begin position="1"/>
        <end position="20"/>
    </location>
</feature>
<evidence type="ECO:0000256" key="3">
    <source>
        <dbReference type="ARBA" id="ARBA00022801"/>
    </source>
</evidence>
<comment type="caution">
    <text evidence="6">The sequence shown here is derived from an EMBL/GenBank/DDBJ whole genome shotgun (WGS) entry which is preliminary data.</text>
</comment>
<dbReference type="Gene3D" id="3.40.50.1110">
    <property type="entry name" value="SGNH hydrolase"/>
    <property type="match status" value="1"/>
</dbReference>
<dbReference type="SUPFAM" id="SSF52266">
    <property type="entry name" value="SGNH hydrolase"/>
    <property type="match status" value="1"/>
</dbReference>
<dbReference type="AlphaFoldDB" id="A0A427A2Z1"/>
<dbReference type="Pfam" id="PF00657">
    <property type="entry name" value="Lipase_GDSL"/>
    <property type="match status" value="1"/>
</dbReference>
<proteinExistence type="inferred from homology"/>
<comment type="similarity">
    <text evidence="1">Belongs to the 'GDSL' lipolytic enzyme family.</text>
</comment>
<organism evidence="6 7">
    <name type="scientific">Ensete ventricosum</name>
    <name type="common">Abyssinian banana</name>
    <name type="synonym">Musa ensete</name>
    <dbReference type="NCBI Taxonomy" id="4639"/>
    <lineage>
        <taxon>Eukaryota</taxon>
        <taxon>Viridiplantae</taxon>
        <taxon>Streptophyta</taxon>
        <taxon>Embryophyta</taxon>
        <taxon>Tracheophyta</taxon>
        <taxon>Spermatophyta</taxon>
        <taxon>Magnoliopsida</taxon>
        <taxon>Liliopsida</taxon>
        <taxon>Zingiberales</taxon>
        <taxon>Musaceae</taxon>
        <taxon>Ensete</taxon>
    </lineage>
</organism>
<protein>
    <submittedName>
        <fullName evidence="6">Uncharacterized protein</fullName>
    </submittedName>
</protein>
<dbReference type="EMBL" id="AMZH03003967">
    <property type="protein sequence ID" value="RRT70571.1"/>
    <property type="molecule type" value="Genomic_DNA"/>
</dbReference>
<evidence type="ECO:0000256" key="1">
    <source>
        <dbReference type="ARBA" id="ARBA00008668"/>
    </source>
</evidence>
<keyword evidence="2 5" id="KW-0732">Signal</keyword>
<dbReference type="PANTHER" id="PTHR22835">
    <property type="entry name" value="ZINC FINGER FYVE DOMAIN CONTAINING PROTEIN"/>
    <property type="match status" value="1"/>
</dbReference>
<keyword evidence="4" id="KW-0325">Glycoprotein</keyword>
<accession>A0A427A2Z1</accession>
<reference evidence="6 7" key="1">
    <citation type="journal article" date="2014" name="Agronomy (Basel)">
        <title>A Draft Genome Sequence for Ensete ventricosum, the Drought-Tolerant Tree Against Hunger.</title>
        <authorList>
            <person name="Harrison J."/>
            <person name="Moore K.A."/>
            <person name="Paszkiewicz K."/>
            <person name="Jones T."/>
            <person name="Grant M."/>
            <person name="Ambacheew D."/>
            <person name="Muzemil S."/>
            <person name="Studholme D.J."/>
        </authorList>
    </citation>
    <scope>NUCLEOTIDE SEQUENCE [LARGE SCALE GENOMIC DNA]</scope>
</reference>